<keyword evidence="3" id="KW-1185">Reference proteome</keyword>
<keyword evidence="1" id="KW-0732">Signal</keyword>
<comment type="caution">
    <text evidence="2">The sequence shown here is derived from an EMBL/GenBank/DDBJ whole genome shotgun (WGS) entry which is preliminary data.</text>
</comment>
<organism evidence="2 3">
    <name type="scientific">Rhizoclosmatium globosum</name>
    <dbReference type="NCBI Taxonomy" id="329046"/>
    <lineage>
        <taxon>Eukaryota</taxon>
        <taxon>Fungi</taxon>
        <taxon>Fungi incertae sedis</taxon>
        <taxon>Chytridiomycota</taxon>
        <taxon>Chytridiomycota incertae sedis</taxon>
        <taxon>Chytridiomycetes</taxon>
        <taxon>Chytridiales</taxon>
        <taxon>Chytriomycetaceae</taxon>
        <taxon>Rhizoclosmatium</taxon>
    </lineage>
</organism>
<name>A0A1Y2CEP5_9FUNG</name>
<proteinExistence type="predicted"/>
<evidence type="ECO:0000313" key="2">
    <source>
        <dbReference type="EMBL" id="ORY45538.1"/>
    </source>
</evidence>
<protein>
    <submittedName>
        <fullName evidence="2">Uncharacterized protein</fullName>
    </submittedName>
</protein>
<reference evidence="2 3" key="1">
    <citation type="submission" date="2016-07" db="EMBL/GenBank/DDBJ databases">
        <title>Pervasive Adenine N6-methylation of Active Genes in Fungi.</title>
        <authorList>
            <consortium name="DOE Joint Genome Institute"/>
            <person name="Mondo S.J."/>
            <person name="Dannebaum R.O."/>
            <person name="Kuo R.C."/>
            <person name="Labutti K."/>
            <person name="Haridas S."/>
            <person name="Kuo A."/>
            <person name="Salamov A."/>
            <person name="Ahrendt S.R."/>
            <person name="Lipzen A."/>
            <person name="Sullivan W."/>
            <person name="Andreopoulos W.B."/>
            <person name="Clum A."/>
            <person name="Lindquist E."/>
            <person name="Daum C."/>
            <person name="Ramamoorthy G.K."/>
            <person name="Gryganskyi A."/>
            <person name="Culley D."/>
            <person name="Magnuson J.K."/>
            <person name="James T.Y."/>
            <person name="O'Malley M.A."/>
            <person name="Stajich J.E."/>
            <person name="Spatafora J.W."/>
            <person name="Visel A."/>
            <person name="Grigoriev I.V."/>
        </authorList>
    </citation>
    <scope>NUCLEOTIDE SEQUENCE [LARGE SCALE GENOMIC DNA]</scope>
    <source>
        <strain evidence="2 3">JEL800</strain>
    </source>
</reference>
<feature type="signal peptide" evidence="1">
    <location>
        <begin position="1"/>
        <end position="16"/>
    </location>
</feature>
<evidence type="ECO:0000313" key="3">
    <source>
        <dbReference type="Proteomes" id="UP000193642"/>
    </source>
</evidence>
<dbReference type="AlphaFoldDB" id="A0A1Y2CEP5"/>
<feature type="chain" id="PRO_5012011068" evidence="1">
    <location>
        <begin position="17"/>
        <end position="61"/>
    </location>
</feature>
<evidence type="ECO:0000256" key="1">
    <source>
        <dbReference type="SAM" id="SignalP"/>
    </source>
</evidence>
<gene>
    <name evidence="2" type="ORF">BCR33DRAFT_169913</name>
</gene>
<sequence>MVVVLLGGWLLLGFHGWLFESHFPFGVSESPWVELFITTWHGGGCGTAVNAGRISNVALSC</sequence>
<dbReference type="Proteomes" id="UP000193642">
    <property type="component" value="Unassembled WGS sequence"/>
</dbReference>
<dbReference type="EMBL" id="MCGO01000019">
    <property type="protein sequence ID" value="ORY45538.1"/>
    <property type="molecule type" value="Genomic_DNA"/>
</dbReference>
<accession>A0A1Y2CEP5</accession>